<organism evidence="1 2">
    <name type="scientific">Lucilia cuprina</name>
    <name type="common">Green bottle fly</name>
    <name type="synonym">Australian sheep blowfly</name>
    <dbReference type="NCBI Taxonomy" id="7375"/>
    <lineage>
        <taxon>Eukaryota</taxon>
        <taxon>Metazoa</taxon>
        <taxon>Ecdysozoa</taxon>
        <taxon>Arthropoda</taxon>
        <taxon>Hexapoda</taxon>
        <taxon>Insecta</taxon>
        <taxon>Pterygota</taxon>
        <taxon>Neoptera</taxon>
        <taxon>Endopterygota</taxon>
        <taxon>Diptera</taxon>
        <taxon>Brachycera</taxon>
        <taxon>Muscomorpha</taxon>
        <taxon>Oestroidea</taxon>
        <taxon>Calliphoridae</taxon>
        <taxon>Luciliinae</taxon>
        <taxon>Lucilia</taxon>
    </lineage>
</organism>
<dbReference type="EMBL" id="JRES01001166">
    <property type="protein sequence ID" value="KNC24919.1"/>
    <property type="molecule type" value="Genomic_DNA"/>
</dbReference>
<proteinExistence type="predicted"/>
<sequence>MDIPLGPITLDSLATLMGLRIMEFPTLKKGHCVVIYDNKYIGDIAELRKLGRTTDIGPPGNITPRLWNEIDLVSGVVLYDDNYTGDAAELPKLARTTDIGPPGRNLKDIKDDFQGCFTPMDDFQGCFTPMGKWIDSRKTIALQSGVVDMFCQMHDRFGFVAYIYLSRPLQLKYRYSPRLWNEIDLVSGGFD</sequence>
<evidence type="ECO:0000313" key="1">
    <source>
        <dbReference type="EMBL" id="KNC24919.1"/>
    </source>
</evidence>
<accession>A0A0L0C0H0</accession>
<protein>
    <submittedName>
        <fullName evidence="1">Uncharacterized protein</fullName>
    </submittedName>
</protein>
<keyword evidence="2" id="KW-1185">Reference proteome</keyword>
<dbReference type="AlphaFoldDB" id="A0A0L0C0H0"/>
<gene>
    <name evidence="1" type="ORF">FF38_05645</name>
</gene>
<comment type="caution">
    <text evidence="1">The sequence shown here is derived from an EMBL/GenBank/DDBJ whole genome shotgun (WGS) entry which is preliminary data.</text>
</comment>
<name>A0A0L0C0H0_LUCCU</name>
<evidence type="ECO:0000313" key="2">
    <source>
        <dbReference type="Proteomes" id="UP000037069"/>
    </source>
</evidence>
<dbReference type="Proteomes" id="UP000037069">
    <property type="component" value="Unassembled WGS sequence"/>
</dbReference>
<reference evidence="1 2" key="1">
    <citation type="journal article" date="2015" name="Nat. Commun.">
        <title>Lucilia cuprina genome unlocks parasitic fly biology to underpin future interventions.</title>
        <authorList>
            <person name="Anstead C.A."/>
            <person name="Korhonen P.K."/>
            <person name="Young N.D."/>
            <person name="Hall R.S."/>
            <person name="Jex A.R."/>
            <person name="Murali S.C."/>
            <person name="Hughes D.S."/>
            <person name="Lee S.F."/>
            <person name="Perry T."/>
            <person name="Stroehlein A.J."/>
            <person name="Ansell B.R."/>
            <person name="Breugelmans B."/>
            <person name="Hofmann A."/>
            <person name="Qu J."/>
            <person name="Dugan S."/>
            <person name="Lee S.L."/>
            <person name="Chao H."/>
            <person name="Dinh H."/>
            <person name="Han Y."/>
            <person name="Doddapaneni H.V."/>
            <person name="Worley K.C."/>
            <person name="Muzny D.M."/>
            <person name="Ioannidis P."/>
            <person name="Waterhouse R.M."/>
            <person name="Zdobnov E.M."/>
            <person name="James P.J."/>
            <person name="Bagnall N.H."/>
            <person name="Kotze A.C."/>
            <person name="Gibbs R.A."/>
            <person name="Richards S."/>
            <person name="Batterham P."/>
            <person name="Gasser R.B."/>
        </authorList>
    </citation>
    <scope>NUCLEOTIDE SEQUENCE [LARGE SCALE GENOMIC DNA]</scope>
    <source>
        <strain evidence="1 2">LS</strain>
        <tissue evidence="1">Full body</tissue>
    </source>
</reference>